<evidence type="ECO:0000313" key="2">
    <source>
        <dbReference type="EMBL" id="SFQ82242.1"/>
    </source>
</evidence>
<organism evidence="2 3">
    <name type="scientific">Hymenobacter arizonensis</name>
    <name type="common">Siccationidurans arizonensis</name>
    <dbReference type="NCBI Taxonomy" id="1227077"/>
    <lineage>
        <taxon>Bacteria</taxon>
        <taxon>Pseudomonadati</taxon>
        <taxon>Bacteroidota</taxon>
        <taxon>Cytophagia</taxon>
        <taxon>Cytophagales</taxon>
        <taxon>Hymenobacteraceae</taxon>
        <taxon>Hymenobacter</taxon>
    </lineage>
</organism>
<proteinExistence type="predicted"/>
<dbReference type="RefSeq" id="WP_143080390.1">
    <property type="nucleotide sequence ID" value="NZ_FOXS01000010.1"/>
</dbReference>
<feature type="transmembrane region" description="Helical" evidence="1">
    <location>
        <begin position="104"/>
        <end position="124"/>
    </location>
</feature>
<evidence type="ECO:0000313" key="3">
    <source>
        <dbReference type="Proteomes" id="UP000199029"/>
    </source>
</evidence>
<dbReference type="EMBL" id="FOXS01000010">
    <property type="protein sequence ID" value="SFQ82242.1"/>
    <property type="molecule type" value="Genomic_DNA"/>
</dbReference>
<dbReference type="AlphaFoldDB" id="A0A1I6BMT1"/>
<keyword evidence="1" id="KW-1133">Transmembrane helix</keyword>
<reference evidence="3" key="1">
    <citation type="submission" date="2016-10" db="EMBL/GenBank/DDBJ databases">
        <authorList>
            <person name="Varghese N."/>
            <person name="Submissions S."/>
        </authorList>
    </citation>
    <scope>NUCLEOTIDE SEQUENCE [LARGE SCALE GENOMIC DNA]</scope>
    <source>
        <strain evidence="3">OR362-8,ATCC BAA-1266,JCM 13504</strain>
    </source>
</reference>
<sequence>MSNPYYYLHYVAKRFFRKLNRFTYADFSDENATVLLSFVGICALHLLVLQPFFADSRPCGLCNPDGRAVALGTTLIAVLGFNFLLFHAKSKAIEQHYKTSRSFFLLPGALFYLFALAFILYRIAA</sequence>
<feature type="transmembrane region" description="Helical" evidence="1">
    <location>
        <begin position="66"/>
        <end position="84"/>
    </location>
</feature>
<name>A0A1I6BMT1_HYMAR</name>
<gene>
    <name evidence="2" type="ORF">SAMN04515668_4769</name>
</gene>
<keyword evidence="1" id="KW-0812">Transmembrane</keyword>
<dbReference type="STRING" id="1227077.SAMN04515668_4769"/>
<keyword evidence="3" id="KW-1185">Reference proteome</keyword>
<evidence type="ECO:0000256" key="1">
    <source>
        <dbReference type="SAM" id="Phobius"/>
    </source>
</evidence>
<accession>A0A1I6BMT1</accession>
<protein>
    <submittedName>
        <fullName evidence="2">Uncharacterized protein</fullName>
    </submittedName>
</protein>
<feature type="transmembrane region" description="Helical" evidence="1">
    <location>
        <begin position="34"/>
        <end position="54"/>
    </location>
</feature>
<dbReference type="Proteomes" id="UP000199029">
    <property type="component" value="Unassembled WGS sequence"/>
</dbReference>
<keyword evidence="1" id="KW-0472">Membrane</keyword>